<feature type="region of interest" description="Disordered" evidence="1">
    <location>
        <begin position="827"/>
        <end position="850"/>
    </location>
</feature>
<feature type="region of interest" description="Disordered" evidence="1">
    <location>
        <begin position="1"/>
        <end position="49"/>
    </location>
</feature>
<sequence>MVTCKVDSQSAAAAVVPKMNTPRTRGKTTAGSQSNSNSSGFRLLDGDQLENNSSVSRNSIYKLKIDLMFDDSRSMRSSRLDDPRGSHRTRSIIMYGRSELASTGGDPPRSLSSFLQDNTGQSAKVLAEAAKKDVQRISNSVQAQIEQLFTDVAKDATSSFDVTCLGSLPLKDKVTSLQGLQEPLRQLYLSEVANKKLSSGSLDICATGLRVKVSATAISNGASPEGAEENEALITPFHNIAVWSAVKFVMSDDDGGAAFLPLITDPENIDKTSLFQPLSSSEQLAVEHSIHIHAPIFAVVMRSASSPKVLECHGFICKSTEDAIVIAATLYQSLMAHVSTSSRRNTQRRAPRQQNGVSCISIASSSAMTSSNYLSRSQIVPSACGRRSSFRGSTGVGGTPSRSGRKKRVSSSSLSSHSNVINEAAELETSTEERRRKSHKSKRAPPVPTTIPGSGGHRIGPPSRSGSIVCGKGHVNRLGHPGKKSASDLVAVVDAAPANGDILTRVAIPRSGSFLNTGGLTRYKSRAARRHSGKMGGGGGGGGGFGLVDSHRLNCTSSSPLGFSELFNEFRLHENLHSLDDILYAIIDADGMSFNDLKPIYKEFLLKLAVTLTQDELFQRSKNIMRRQKKKKQKRKTSVNGSQKKSKSSFFGTKTLKKVLSLGQFRSCRGKLTKPAVKSKGSTLDSQGKRKISPPIIIGPPILHSHVQQQHQHQRNRAATSGSDVSVVRNENAQGLNRNSSSGYVSCSECSYDSESCACASADRCYCSLRTEHMNHKLRQKNERNMALASPTRKTSATNVGNNRHSLISCRSDDKCYCSMVEEEPASSMERDSANNSQTDTTTSCDSDSCVSASKCYCKRTQRRQRSSSAAAAAAAISEDSLSKKQSKSRPGEGRTGGGAGSGNGAARKGGKPSEKLGLDYELFSISGNSQPVQPHEALSVKKSVEAAAVFADMKLSQTTDIKSLCPVGKGGLAGGPGSRAANGSCRSYASSRKSSYRARESYSQDRGTGMMPLPPPLIKGGMGFGGGSADNLLANLKAMEALKAASIRSSASRSRMGSYQSMRAVSASLEDSLGYLP</sequence>
<evidence type="ECO:0000313" key="3">
    <source>
        <dbReference type="Proteomes" id="UP000007801"/>
    </source>
</evidence>
<dbReference type="PANTHER" id="PTHR21219:SF4">
    <property type="entry name" value="PID DOMAIN-CONTAINING PROTEIN"/>
    <property type="match status" value="1"/>
</dbReference>
<reference evidence="2 3" key="1">
    <citation type="journal article" date="2007" name="Nature">
        <title>Evolution of genes and genomes on the Drosophila phylogeny.</title>
        <authorList>
            <consortium name="Drosophila 12 Genomes Consortium"/>
            <person name="Clark A.G."/>
            <person name="Eisen M.B."/>
            <person name="Smith D.R."/>
            <person name="Bergman C.M."/>
            <person name="Oliver B."/>
            <person name="Markow T.A."/>
            <person name="Kaufman T.C."/>
            <person name="Kellis M."/>
            <person name="Gelbart W."/>
            <person name="Iyer V.N."/>
            <person name="Pollard D.A."/>
            <person name="Sackton T.B."/>
            <person name="Larracuente A.M."/>
            <person name="Singh N.D."/>
            <person name="Abad J.P."/>
            <person name="Abt D.N."/>
            <person name="Adryan B."/>
            <person name="Aguade M."/>
            <person name="Akashi H."/>
            <person name="Anderson W.W."/>
            <person name="Aquadro C.F."/>
            <person name="Ardell D.H."/>
            <person name="Arguello R."/>
            <person name="Artieri C.G."/>
            <person name="Barbash D.A."/>
            <person name="Barker D."/>
            <person name="Barsanti P."/>
            <person name="Batterham P."/>
            <person name="Batzoglou S."/>
            <person name="Begun D."/>
            <person name="Bhutkar A."/>
            <person name="Blanco E."/>
            <person name="Bosak S.A."/>
            <person name="Bradley R.K."/>
            <person name="Brand A.D."/>
            <person name="Brent M.R."/>
            <person name="Brooks A.N."/>
            <person name="Brown R.H."/>
            <person name="Butlin R.K."/>
            <person name="Caggese C."/>
            <person name="Calvi B.R."/>
            <person name="Bernardo de Carvalho A."/>
            <person name="Caspi A."/>
            <person name="Castrezana S."/>
            <person name="Celniker S.E."/>
            <person name="Chang J.L."/>
            <person name="Chapple C."/>
            <person name="Chatterji S."/>
            <person name="Chinwalla A."/>
            <person name="Civetta A."/>
            <person name="Clifton S.W."/>
            <person name="Comeron J.M."/>
            <person name="Costello J.C."/>
            <person name="Coyne J.A."/>
            <person name="Daub J."/>
            <person name="David R.G."/>
            <person name="Delcher A.L."/>
            <person name="Delehaunty K."/>
            <person name="Do C.B."/>
            <person name="Ebling H."/>
            <person name="Edwards K."/>
            <person name="Eickbush T."/>
            <person name="Evans J.D."/>
            <person name="Filipski A."/>
            <person name="Findeiss S."/>
            <person name="Freyhult E."/>
            <person name="Fulton L."/>
            <person name="Fulton R."/>
            <person name="Garcia A.C."/>
            <person name="Gardiner A."/>
            <person name="Garfield D.A."/>
            <person name="Garvin B.E."/>
            <person name="Gibson G."/>
            <person name="Gilbert D."/>
            <person name="Gnerre S."/>
            <person name="Godfrey J."/>
            <person name="Good R."/>
            <person name="Gotea V."/>
            <person name="Gravely B."/>
            <person name="Greenberg A.J."/>
            <person name="Griffiths-Jones S."/>
            <person name="Gross S."/>
            <person name="Guigo R."/>
            <person name="Gustafson E.A."/>
            <person name="Haerty W."/>
            <person name="Hahn M.W."/>
            <person name="Halligan D.L."/>
            <person name="Halpern A.L."/>
            <person name="Halter G.M."/>
            <person name="Han M.V."/>
            <person name="Heger A."/>
            <person name="Hillier L."/>
            <person name="Hinrichs A.S."/>
            <person name="Holmes I."/>
            <person name="Hoskins R.A."/>
            <person name="Hubisz M.J."/>
            <person name="Hultmark D."/>
            <person name="Huntley M.A."/>
            <person name="Jaffe D.B."/>
            <person name="Jagadeeshan S."/>
            <person name="Jeck W.R."/>
            <person name="Johnson J."/>
            <person name="Jones C.D."/>
            <person name="Jordan W.C."/>
            <person name="Karpen G.H."/>
            <person name="Kataoka E."/>
            <person name="Keightley P.D."/>
            <person name="Kheradpour P."/>
            <person name="Kirkness E.F."/>
            <person name="Koerich L.B."/>
            <person name="Kristiansen K."/>
            <person name="Kudrna D."/>
            <person name="Kulathinal R.J."/>
            <person name="Kumar S."/>
            <person name="Kwok R."/>
            <person name="Lander E."/>
            <person name="Langley C.H."/>
            <person name="Lapoint R."/>
            <person name="Lazzaro B.P."/>
            <person name="Lee S.J."/>
            <person name="Levesque L."/>
            <person name="Li R."/>
            <person name="Lin C.F."/>
            <person name="Lin M.F."/>
            <person name="Lindblad-Toh K."/>
            <person name="Llopart A."/>
            <person name="Long M."/>
            <person name="Low L."/>
            <person name="Lozovsky E."/>
            <person name="Lu J."/>
            <person name="Luo M."/>
            <person name="Machado C.A."/>
            <person name="Makalowski W."/>
            <person name="Marzo M."/>
            <person name="Matsuda M."/>
            <person name="Matzkin L."/>
            <person name="McAllister B."/>
            <person name="McBride C.S."/>
            <person name="McKernan B."/>
            <person name="McKernan K."/>
            <person name="Mendez-Lago M."/>
            <person name="Minx P."/>
            <person name="Mollenhauer M.U."/>
            <person name="Montooth K."/>
            <person name="Mount S.M."/>
            <person name="Mu X."/>
            <person name="Myers E."/>
            <person name="Negre B."/>
            <person name="Newfeld S."/>
            <person name="Nielsen R."/>
            <person name="Noor M.A."/>
            <person name="O'Grady P."/>
            <person name="Pachter L."/>
            <person name="Papaceit M."/>
            <person name="Parisi M.J."/>
            <person name="Parisi M."/>
            <person name="Parts L."/>
            <person name="Pedersen J.S."/>
            <person name="Pesole G."/>
            <person name="Phillippy A.M."/>
            <person name="Ponting C.P."/>
            <person name="Pop M."/>
            <person name="Porcelli D."/>
            <person name="Powell J.R."/>
            <person name="Prohaska S."/>
            <person name="Pruitt K."/>
            <person name="Puig M."/>
            <person name="Quesneville H."/>
            <person name="Ram K.R."/>
            <person name="Rand D."/>
            <person name="Rasmussen M.D."/>
            <person name="Reed L.K."/>
            <person name="Reenan R."/>
            <person name="Reily A."/>
            <person name="Remington K.A."/>
            <person name="Rieger T.T."/>
            <person name="Ritchie M.G."/>
            <person name="Robin C."/>
            <person name="Rogers Y.H."/>
            <person name="Rohde C."/>
            <person name="Rozas J."/>
            <person name="Rubenfield M.J."/>
            <person name="Ruiz A."/>
            <person name="Russo S."/>
            <person name="Salzberg S.L."/>
            <person name="Sanchez-Gracia A."/>
            <person name="Saranga D.J."/>
            <person name="Sato H."/>
            <person name="Schaeffer S.W."/>
            <person name="Schatz M.C."/>
            <person name="Schlenke T."/>
            <person name="Schwartz R."/>
            <person name="Segarra C."/>
            <person name="Singh R.S."/>
            <person name="Sirot L."/>
            <person name="Sirota M."/>
            <person name="Sisneros N.B."/>
            <person name="Smith C.D."/>
            <person name="Smith T.F."/>
            <person name="Spieth J."/>
            <person name="Stage D.E."/>
            <person name="Stark A."/>
            <person name="Stephan W."/>
            <person name="Strausberg R.L."/>
            <person name="Strempel S."/>
            <person name="Sturgill D."/>
            <person name="Sutton G."/>
            <person name="Sutton G.G."/>
            <person name="Tao W."/>
            <person name="Teichmann S."/>
            <person name="Tobari Y.N."/>
            <person name="Tomimura Y."/>
            <person name="Tsolas J.M."/>
            <person name="Valente V.L."/>
            <person name="Venter E."/>
            <person name="Venter J.C."/>
            <person name="Vicario S."/>
            <person name="Vieira F.G."/>
            <person name="Vilella A.J."/>
            <person name="Villasante A."/>
            <person name="Walenz B."/>
            <person name="Wang J."/>
            <person name="Wasserman M."/>
            <person name="Watts T."/>
            <person name="Wilson D."/>
            <person name="Wilson R.K."/>
            <person name="Wing R.A."/>
            <person name="Wolfner M.F."/>
            <person name="Wong A."/>
            <person name="Wong G.K."/>
            <person name="Wu C.I."/>
            <person name="Wu G."/>
            <person name="Yamamoto D."/>
            <person name="Yang H.P."/>
            <person name="Yang S.P."/>
            <person name="Yorke J.A."/>
            <person name="Yoshida K."/>
            <person name="Zdobnov E."/>
            <person name="Zhang P."/>
            <person name="Zhang Y."/>
            <person name="Zimin A.V."/>
            <person name="Baldwin J."/>
            <person name="Abdouelleil A."/>
            <person name="Abdulkadir J."/>
            <person name="Abebe A."/>
            <person name="Abera B."/>
            <person name="Abreu J."/>
            <person name="Acer S.C."/>
            <person name="Aftuck L."/>
            <person name="Alexander A."/>
            <person name="An P."/>
            <person name="Anderson E."/>
            <person name="Anderson S."/>
            <person name="Arachi H."/>
            <person name="Azer M."/>
            <person name="Bachantsang P."/>
            <person name="Barry A."/>
            <person name="Bayul T."/>
            <person name="Berlin A."/>
            <person name="Bessette D."/>
            <person name="Bloom T."/>
            <person name="Blye J."/>
            <person name="Boguslavskiy L."/>
            <person name="Bonnet C."/>
            <person name="Boukhgalter B."/>
            <person name="Bourzgui I."/>
            <person name="Brown A."/>
            <person name="Cahill P."/>
            <person name="Channer S."/>
            <person name="Cheshatsang Y."/>
            <person name="Chuda L."/>
            <person name="Citroen M."/>
            <person name="Collymore A."/>
            <person name="Cooke P."/>
            <person name="Costello M."/>
            <person name="D'Aco K."/>
            <person name="Daza R."/>
            <person name="De Haan G."/>
            <person name="DeGray S."/>
            <person name="DeMaso C."/>
            <person name="Dhargay N."/>
            <person name="Dooley K."/>
            <person name="Dooley E."/>
            <person name="Doricent M."/>
            <person name="Dorje P."/>
            <person name="Dorjee K."/>
            <person name="Dupes A."/>
            <person name="Elong R."/>
            <person name="Falk J."/>
            <person name="Farina A."/>
            <person name="Faro S."/>
            <person name="Ferguson D."/>
            <person name="Fisher S."/>
            <person name="Foley C.D."/>
            <person name="Franke A."/>
            <person name="Friedrich D."/>
            <person name="Gadbois L."/>
            <person name="Gearin G."/>
            <person name="Gearin C.R."/>
            <person name="Giannoukos G."/>
            <person name="Goode T."/>
            <person name="Graham J."/>
            <person name="Grandbois E."/>
            <person name="Grewal S."/>
            <person name="Gyaltsen K."/>
            <person name="Hafez N."/>
            <person name="Hagos B."/>
            <person name="Hall J."/>
            <person name="Henson C."/>
            <person name="Hollinger A."/>
            <person name="Honan T."/>
            <person name="Huard M.D."/>
            <person name="Hughes L."/>
            <person name="Hurhula B."/>
            <person name="Husby M.E."/>
            <person name="Kamat A."/>
            <person name="Kanga B."/>
            <person name="Kashin S."/>
            <person name="Khazanovich D."/>
            <person name="Kisner P."/>
            <person name="Lance K."/>
            <person name="Lara M."/>
            <person name="Lee W."/>
            <person name="Lennon N."/>
            <person name="Letendre F."/>
            <person name="LeVine R."/>
            <person name="Lipovsky A."/>
            <person name="Liu X."/>
            <person name="Liu J."/>
            <person name="Liu S."/>
            <person name="Lokyitsang T."/>
            <person name="Lokyitsang Y."/>
            <person name="Lubonja R."/>
            <person name="Lui A."/>
            <person name="MacDonald P."/>
            <person name="Magnisalis V."/>
            <person name="Maru K."/>
            <person name="Matthews C."/>
            <person name="McCusker W."/>
            <person name="McDonough S."/>
            <person name="Mehta T."/>
            <person name="Meldrim J."/>
            <person name="Meneus L."/>
            <person name="Mihai O."/>
            <person name="Mihalev A."/>
            <person name="Mihova T."/>
            <person name="Mittelman R."/>
            <person name="Mlenga V."/>
            <person name="Montmayeur A."/>
            <person name="Mulrain L."/>
            <person name="Navidi A."/>
            <person name="Naylor J."/>
            <person name="Negash T."/>
            <person name="Nguyen T."/>
            <person name="Nguyen N."/>
            <person name="Nicol R."/>
            <person name="Norbu C."/>
            <person name="Norbu N."/>
            <person name="Novod N."/>
            <person name="O'Neill B."/>
            <person name="Osman S."/>
            <person name="Markiewicz E."/>
            <person name="Oyono O.L."/>
            <person name="Patti C."/>
            <person name="Phunkhang P."/>
            <person name="Pierre F."/>
            <person name="Priest M."/>
            <person name="Raghuraman S."/>
            <person name="Rege F."/>
            <person name="Reyes R."/>
            <person name="Rise C."/>
            <person name="Rogov P."/>
            <person name="Ross K."/>
            <person name="Ryan E."/>
            <person name="Settipalli S."/>
            <person name="Shea T."/>
            <person name="Sherpa N."/>
            <person name="Shi L."/>
            <person name="Shih D."/>
            <person name="Sparrow T."/>
            <person name="Spaulding J."/>
            <person name="Stalker J."/>
            <person name="Stange-Thomann N."/>
            <person name="Stavropoulos S."/>
            <person name="Stone C."/>
            <person name="Strader C."/>
            <person name="Tesfaye S."/>
            <person name="Thomson T."/>
            <person name="Thoulutsang Y."/>
            <person name="Thoulutsang D."/>
            <person name="Topham K."/>
            <person name="Topping I."/>
            <person name="Tsamla T."/>
            <person name="Vassiliev H."/>
            <person name="Vo A."/>
            <person name="Wangchuk T."/>
            <person name="Wangdi T."/>
            <person name="Weiand M."/>
            <person name="Wilkinson J."/>
            <person name="Wilson A."/>
            <person name="Yadav S."/>
            <person name="Young G."/>
            <person name="Yu Q."/>
            <person name="Zembek L."/>
            <person name="Zhong D."/>
            <person name="Zimmer A."/>
            <person name="Zwirko Z."/>
            <person name="Jaffe D.B."/>
            <person name="Alvarez P."/>
            <person name="Brockman W."/>
            <person name="Butler J."/>
            <person name="Chin C."/>
            <person name="Gnerre S."/>
            <person name="Grabherr M."/>
            <person name="Kleber M."/>
            <person name="Mauceli E."/>
            <person name="MacCallum I."/>
        </authorList>
    </citation>
    <scope>NUCLEOTIDE SEQUENCE [LARGE SCALE GENOMIC DNA]</scope>
    <source>
        <strain evidence="3">Tucson 14024-0371.13</strain>
    </source>
</reference>
<accession>A0A0N8P1D4</accession>
<feature type="region of interest" description="Disordered" evidence="1">
    <location>
        <begin position="781"/>
        <end position="800"/>
    </location>
</feature>
<evidence type="ECO:0000313" key="2">
    <source>
        <dbReference type="EMBL" id="KPU79612.1"/>
    </source>
</evidence>
<keyword evidence="3" id="KW-1185">Reference proteome</keyword>
<feature type="compositionally biased region" description="Gly residues" evidence="1">
    <location>
        <begin position="894"/>
        <end position="904"/>
    </location>
</feature>
<feature type="region of interest" description="Disordered" evidence="1">
    <location>
        <begin position="384"/>
        <end position="465"/>
    </location>
</feature>
<feature type="compositionally biased region" description="Polar residues" evidence="1">
    <location>
        <begin position="1"/>
        <end position="11"/>
    </location>
</feature>
<gene>
    <name evidence="2" type="primary">Dana\GF17114</name>
    <name evidence="2" type="synonym">dana_GLEANR_18381</name>
    <name evidence="2" type="ORF">GF17114</name>
</gene>
<dbReference type="EMBL" id="CH902617">
    <property type="protein sequence ID" value="KPU79612.1"/>
    <property type="molecule type" value="Genomic_DNA"/>
</dbReference>
<proteinExistence type="predicted"/>
<dbReference type="AlphaFoldDB" id="A0A0N8P1D4"/>
<dbReference type="InParanoid" id="A0A0N8P1D4"/>
<dbReference type="PANTHER" id="PTHR21219">
    <property type="entry name" value="FI19613P1"/>
    <property type="match status" value="1"/>
</dbReference>
<feature type="compositionally biased region" description="Basic residues" evidence="1">
    <location>
        <begin position="623"/>
        <end position="637"/>
    </location>
</feature>
<feature type="region of interest" description="Disordered" evidence="1">
    <location>
        <begin position="622"/>
        <end position="648"/>
    </location>
</feature>
<organism evidence="2 3">
    <name type="scientific">Drosophila ananassae</name>
    <name type="common">Fruit fly</name>
    <dbReference type="NCBI Taxonomy" id="7217"/>
    <lineage>
        <taxon>Eukaryota</taxon>
        <taxon>Metazoa</taxon>
        <taxon>Ecdysozoa</taxon>
        <taxon>Arthropoda</taxon>
        <taxon>Hexapoda</taxon>
        <taxon>Insecta</taxon>
        <taxon>Pterygota</taxon>
        <taxon>Neoptera</taxon>
        <taxon>Endopterygota</taxon>
        <taxon>Diptera</taxon>
        <taxon>Brachycera</taxon>
        <taxon>Muscomorpha</taxon>
        <taxon>Ephydroidea</taxon>
        <taxon>Drosophilidae</taxon>
        <taxon>Drosophila</taxon>
        <taxon>Sophophora</taxon>
    </lineage>
</organism>
<protein>
    <submittedName>
        <fullName evidence="2">Uncharacterized protein, isoform D</fullName>
    </submittedName>
</protein>
<feature type="region of interest" description="Disordered" evidence="1">
    <location>
        <begin position="868"/>
        <end position="914"/>
    </location>
</feature>
<dbReference type="OrthoDB" id="3647at2759"/>
<feature type="compositionally biased region" description="Low complexity" evidence="1">
    <location>
        <begin position="839"/>
        <end position="850"/>
    </location>
</feature>
<name>A0A0N8P1D4_DROAN</name>
<evidence type="ECO:0000256" key="1">
    <source>
        <dbReference type="SAM" id="MobiDB-lite"/>
    </source>
</evidence>
<feature type="compositionally biased region" description="Polar residues" evidence="1">
    <location>
        <begin position="21"/>
        <end position="40"/>
    </location>
</feature>
<dbReference type="STRING" id="7217.A0A0N8P1D4"/>
<dbReference type="Proteomes" id="UP000007801">
    <property type="component" value="Unassembled WGS sequence"/>
</dbReference>